<dbReference type="AlphaFoldDB" id="A0A0A9C754"/>
<accession>A0A0A9C754</accession>
<proteinExistence type="predicted"/>
<organism evidence="2">
    <name type="scientific">Arundo donax</name>
    <name type="common">Giant reed</name>
    <name type="synonym">Donax arundinaceus</name>
    <dbReference type="NCBI Taxonomy" id="35708"/>
    <lineage>
        <taxon>Eukaryota</taxon>
        <taxon>Viridiplantae</taxon>
        <taxon>Streptophyta</taxon>
        <taxon>Embryophyta</taxon>
        <taxon>Tracheophyta</taxon>
        <taxon>Spermatophyta</taxon>
        <taxon>Magnoliopsida</taxon>
        <taxon>Liliopsida</taxon>
        <taxon>Poales</taxon>
        <taxon>Poaceae</taxon>
        <taxon>PACMAD clade</taxon>
        <taxon>Arundinoideae</taxon>
        <taxon>Arundineae</taxon>
        <taxon>Arundo</taxon>
    </lineage>
</organism>
<reference evidence="2" key="2">
    <citation type="journal article" date="2015" name="Data Brief">
        <title>Shoot transcriptome of the giant reed, Arundo donax.</title>
        <authorList>
            <person name="Barrero R.A."/>
            <person name="Guerrero F.D."/>
            <person name="Moolhuijzen P."/>
            <person name="Goolsby J.A."/>
            <person name="Tidwell J."/>
            <person name="Bellgard S.E."/>
            <person name="Bellgard M.I."/>
        </authorList>
    </citation>
    <scope>NUCLEOTIDE SEQUENCE</scope>
    <source>
        <tissue evidence="2">Shoot tissue taken approximately 20 cm above the soil surface</tissue>
    </source>
</reference>
<evidence type="ECO:0000313" key="2">
    <source>
        <dbReference type="EMBL" id="JAD69230.1"/>
    </source>
</evidence>
<keyword evidence="1" id="KW-1133">Transmembrane helix</keyword>
<name>A0A0A9C754_ARUDO</name>
<sequence>MGVLRSSASLIVKILPMLFYFSFLTQVMFPVLQEVGKNMKTQSWELLGMGPFECTIMKKRNYSLLTFLAI</sequence>
<evidence type="ECO:0000256" key="1">
    <source>
        <dbReference type="SAM" id="Phobius"/>
    </source>
</evidence>
<keyword evidence="1" id="KW-0812">Transmembrane</keyword>
<dbReference type="EMBL" id="GBRH01228665">
    <property type="protein sequence ID" value="JAD69230.1"/>
    <property type="molecule type" value="Transcribed_RNA"/>
</dbReference>
<reference evidence="2" key="1">
    <citation type="submission" date="2014-09" db="EMBL/GenBank/DDBJ databases">
        <authorList>
            <person name="Magalhaes I.L.F."/>
            <person name="Oliveira U."/>
            <person name="Santos F.R."/>
            <person name="Vidigal T.H.D.A."/>
            <person name="Brescovit A.D."/>
            <person name="Santos A.J."/>
        </authorList>
    </citation>
    <scope>NUCLEOTIDE SEQUENCE</scope>
    <source>
        <tissue evidence="2">Shoot tissue taken approximately 20 cm above the soil surface</tissue>
    </source>
</reference>
<keyword evidence="1" id="KW-0472">Membrane</keyword>
<protein>
    <submittedName>
        <fullName evidence="2">Uncharacterized protein</fullName>
    </submittedName>
</protein>
<feature type="transmembrane region" description="Helical" evidence="1">
    <location>
        <begin position="14"/>
        <end position="32"/>
    </location>
</feature>